<dbReference type="SMART" id="SM00849">
    <property type="entry name" value="Lactamase_B"/>
    <property type="match status" value="1"/>
</dbReference>
<comment type="caution">
    <text evidence="2">The sequence shown here is derived from an EMBL/GenBank/DDBJ whole genome shotgun (WGS) entry which is preliminary data.</text>
</comment>
<dbReference type="PANTHER" id="PTHR46233">
    <property type="entry name" value="HYDROXYACYLGLUTATHIONE HYDROLASE GLOC"/>
    <property type="match status" value="1"/>
</dbReference>
<proteinExistence type="predicted"/>
<feature type="domain" description="Metallo-beta-lactamase" evidence="1">
    <location>
        <begin position="25"/>
        <end position="200"/>
    </location>
</feature>
<reference evidence="2" key="1">
    <citation type="journal article" date="2021" name="PeerJ">
        <title>Extensive microbial diversity within the chicken gut microbiome revealed by metagenomics and culture.</title>
        <authorList>
            <person name="Gilroy R."/>
            <person name="Ravi A."/>
            <person name="Getino M."/>
            <person name="Pursley I."/>
            <person name="Horton D.L."/>
            <person name="Alikhan N.F."/>
            <person name="Baker D."/>
            <person name="Gharbi K."/>
            <person name="Hall N."/>
            <person name="Watson M."/>
            <person name="Adriaenssens E.M."/>
            <person name="Foster-Nyarko E."/>
            <person name="Jarju S."/>
            <person name="Secka A."/>
            <person name="Antonio M."/>
            <person name="Oren A."/>
            <person name="Chaudhuri R.R."/>
            <person name="La Ragione R."/>
            <person name="Hildebrand F."/>
            <person name="Pallen M.J."/>
        </authorList>
    </citation>
    <scope>NUCLEOTIDE SEQUENCE</scope>
    <source>
        <strain evidence="2">ChiHejej3B27-3195</strain>
    </source>
</reference>
<dbReference type="InterPro" id="IPR051453">
    <property type="entry name" value="MBL_Glyoxalase_II"/>
</dbReference>
<evidence type="ECO:0000313" key="2">
    <source>
        <dbReference type="EMBL" id="HIX00597.1"/>
    </source>
</evidence>
<protein>
    <submittedName>
        <fullName evidence="2">MBL fold metallo-hydrolase</fullName>
    </submittedName>
</protein>
<dbReference type="SUPFAM" id="SSF56281">
    <property type="entry name" value="Metallo-hydrolase/oxidoreductase"/>
    <property type="match status" value="1"/>
</dbReference>
<dbReference type="Pfam" id="PF00753">
    <property type="entry name" value="Lactamase_B"/>
    <property type="match status" value="1"/>
</dbReference>
<dbReference type="PANTHER" id="PTHR46233:SF1">
    <property type="entry name" value="CONSERVED PROTEIN"/>
    <property type="match status" value="1"/>
</dbReference>
<reference evidence="2" key="2">
    <citation type="submission" date="2021-04" db="EMBL/GenBank/DDBJ databases">
        <authorList>
            <person name="Gilroy R."/>
        </authorList>
    </citation>
    <scope>NUCLEOTIDE SEQUENCE</scope>
    <source>
        <strain evidence="2">ChiHejej3B27-3195</strain>
    </source>
</reference>
<dbReference type="InterPro" id="IPR036866">
    <property type="entry name" value="RibonucZ/Hydroxyglut_hydro"/>
</dbReference>
<evidence type="ECO:0000313" key="3">
    <source>
        <dbReference type="Proteomes" id="UP000824151"/>
    </source>
</evidence>
<accession>A0A9D2A979</accession>
<dbReference type="Gene3D" id="3.60.15.10">
    <property type="entry name" value="Ribonuclease Z/Hydroxyacylglutathione hydrolase-like"/>
    <property type="match status" value="1"/>
</dbReference>
<name>A0A9D2A979_9MICC</name>
<gene>
    <name evidence="2" type="ORF">H9871_10700</name>
</gene>
<dbReference type="EMBL" id="DXGD01000393">
    <property type="protein sequence ID" value="HIX00597.1"/>
    <property type="molecule type" value="Genomic_DNA"/>
</dbReference>
<evidence type="ECO:0000259" key="1">
    <source>
        <dbReference type="SMART" id="SM00849"/>
    </source>
</evidence>
<sequence length="221" mass="23780">MAIDSSLIHDLPAITVRRTSVSAMSNNVYLLTSKKSGAQVLIDAADDAAAIRELLGSAGADTPCPLTLRSVLTTHQHWDHIRALAQISGPDIETWAGVEDAGPIEEETGVQLTGRLAHGDVVRYDGVALDVIHLRGHTPGSLAFVYPVEDGPTHIFTGDSLFPGGVGKTQSAQDFTSLLDDVTERLFEVYDDDTIIHPGHGDPTTLGAERPQLAQWRERGW</sequence>
<dbReference type="InterPro" id="IPR001279">
    <property type="entry name" value="Metallo-B-lactamas"/>
</dbReference>
<organism evidence="2 3">
    <name type="scientific">Candidatus Nesterenkonia stercoripullorum</name>
    <dbReference type="NCBI Taxonomy" id="2838701"/>
    <lineage>
        <taxon>Bacteria</taxon>
        <taxon>Bacillati</taxon>
        <taxon>Actinomycetota</taxon>
        <taxon>Actinomycetes</taxon>
        <taxon>Micrococcales</taxon>
        <taxon>Micrococcaceae</taxon>
        <taxon>Nesterenkonia</taxon>
    </lineage>
</organism>
<dbReference type="Proteomes" id="UP000824151">
    <property type="component" value="Unassembled WGS sequence"/>
</dbReference>
<dbReference type="AlphaFoldDB" id="A0A9D2A979"/>